<feature type="transmembrane region" description="Helical" evidence="5">
    <location>
        <begin position="357"/>
        <end position="375"/>
    </location>
</feature>
<reference evidence="7 8" key="1">
    <citation type="submission" date="2019-07" db="EMBL/GenBank/DDBJ databases">
        <title>Whole genome shotgun sequence of Rhizobium naphthalenivorans NBRC 107585.</title>
        <authorList>
            <person name="Hosoyama A."/>
            <person name="Uohara A."/>
            <person name="Ohji S."/>
            <person name="Ichikawa N."/>
        </authorList>
    </citation>
    <scope>NUCLEOTIDE SEQUENCE [LARGE SCALE GENOMIC DNA]</scope>
    <source>
        <strain evidence="7 8">NBRC 107585</strain>
    </source>
</reference>
<dbReference type="GO" id="GO:0022857">
    <property type="term" value="F:transmembrane transporter activity"/>
    <property type="evidence" value="ECO:0007669"/>
    <property type="project" value="InterPro"/>
</dbReference>
<dbReference type="Gene3D" id="1.20.1250.20">
    <property type="entry name" value="MFS general substrate transporter like domains"/>
    <property type="match status" value="2"/>
</dbReference>
<evidence type="ECO:0000259" key="6">
    <source>
        <dbReference type="PROSITE" id="PS50850"/>
    </source>
</evidence>
<feature type="transmembrane region" description="Helical" evidence="5">
    <location>
        <begin position="196"/>
        <end position="217"/>
    </location>
</feature>
<dbReference type="AlphaFoldDB" id="A0A512HFE2"/>
<name>A0A512HFE2_9HYPH</name>
<sequence>MESKTETTTGTDTLVANALDRTAEAPASGRWIELLAPRYLATTTMLCMGVALYAFNGFLVSTVLPTAVGEIGGAELLSWSMTLYLVASIVAGASAALLKQRYGARTVLFTAALIFLVGTLAAAFATDMNTVLFGRICQGIGEGIIAAICYALIPEMFPPALVPKVFGAEASVWAVAAFGGPVLAGSLTEAFSWRVAFLVNVPLIALFLLLALVLVPAGAEIGRRVQFPTLRLTLLSLGLVSMLVAGLAGPISLTVAMVAGSLLMVLGAVRLDRRAQDSILPQGAFSTRSPLGLGLWVILLMPLSQATSSVYLVYSLQYLFGYRPTLAGALGALMAISWSITANGVANLRTERSRQVAIWLGPMLLVLGFASLAGAIGTMNIIMLAIAQIIIGAAFGLSWGYLSQMLMEVTPDHERDKTSAILPTLQSAGFALGAALAGLNANGAGLATAQSVDTMRSVLTFTFAIALVWAIPAFLAARRAVRLMV</sequence>
<feature type="transmembrane region" description="Helical" evidence="5">
    <location>
        <begin position="459"/>
        <end position="477"/>
    </location>
</feature>
<evidence type="ECO:0000256" key="3">
    <source>
        <dbReference type="ARBA" id="ARBA00022989"/>
    </source>
</evidence>
<dbReference type="RefSeq" id="WP_147178955.1">
    <property type="nucleotide sequence ID" value="NZ_BJZP01000004.1"/>
</dbReference>
<dbReference type="SUPFAM" id="SSF103473">
    <property type="entry name" value="MFS general substrate transporter"/>
    <property type="match status" value="1"/>
</dbReference>
<feature type="transmembrane region" description="Helical" evidence="5">
    <location>
        <begin position="39"/>
        <end position="64"/>
    </location>
</feature>
<evidence type="ECO:0000256" key="5">
    <source>
        <dbReference type="SAM" id="Phobius"/>
    </source>
</evidence>
<keyword evidence="8" id="KW-1185">Reference proteome</keyword>
<feature type="transmembrane region" description="Helical" evidence="5">
    <location>
        <begin position="326"/>
        <end position="345"/>
    </location>
</feature>
<dbReference type="InterPro" id="IPR011701">
    <property type="entry name" value="MFS"/>
</dbReference>
<feature type="transmembrane region" description="Helical" evidence="5">
    <location>
        <begin position="76"/>
        <end position="98"/>
    </location>
</feature>
<organism evidence="7 8">
    <name type="scientific">Ciceribacter naphthalenivorans</name>
    <dbReference type="NCBI Taxonomy" id="1118451"/>
    <lineage>
        <taxon>Bacteria</taxon>
        <taxon>Pseudomonadati</taxon>
        <taxon>Pseudomonadota</taxon>
        <taxon>Alphaproteobacteria</taxon>
        <taxon>Hyphomicrobiales</taxon>
        <taxon>Rhizobiaceae</taxon>
        <taxon>Ciceribacter</taxon>
    </lineage>
</organism>
<evidence type="ECO:0000256" key="1">
    <source>
        <dbReference type="ARBA" id="ARBA00004141"/>
    </source>
</evidence>
<dbReference type="InterPro" id="IPR036259">
    <property type="entry name" value="MFS_trans_sf"/>
</dbReference>
<gene>
    <name evidence="7" type="ORF">RNA01_10900</name>
</gene>
<dbReference type="Proteomes" id="UP000321717">
    <property type="component" value="Unassembled WGS sequence"/>
</dbReference>
<dbReference type="PROSITE" id="PS50850">
    <property type="entry name" value="MFS"/>
    <property type="match status" value="1"/>
</dbReference>
<feature type="transmembrane region" description="Helical" evidence="5">
    <location>
        <begin position="132"/>
        <end position="153"/>
    </location>
</feature>
<feature type="transmembrane region" description="Helical" evidence="5">
    <location>
        <begin position="420"/>
        <end position="439"/>
    </location>
</feature>
<dbReference type="PANTHER" id="PTHR23501">
    <property type="entry name" value="MAJOR FACILITATOR SUPERFAMILY"/>
    <property type="match status" value="1"/>
</dbReference>
<proteinExistence type="predicted"/>
<dbReference type="PANTHER" id="PTHR23501:SF154">
    <property type="entry name" value="MULTIDRUG-EFFLUX TRANSPORTER RV1634-RELATED"/>
    <property type="match status" value="1"/>
</dbReference>
<feature type="transmembrane region" description="Helical" evidence="5">
    <location>
        <begin position="291"/>
        <end position="314"/>
    </location>
</feature>
<evidence type="ECO:0000313" key="7">
    <source>
        <dbReference type="EMBL" id="GEO84158.1"/>
    </source>
</evidence>
<dbReference type="InterPro" id="IPR020846">
    <property type="entry name" value="MFS_dom"/>
</dbReference>
<dbReference type="EMBL" id="BJZP01000004">
    <property type="protein sequence ID" value="GEO84158.1"/>
    <property type="molecule type" value="Genomic_DNA"/>
</dbReference>
<evidence type="ECO:0000313" key="8">
    <source>
        <dbReference type="Proteomes" id="UP000321717"/>
    </source>
</evidence>
<protein>
    <submittedName>
        <fullName evidence="7">MFS transporter</fullName>
    </submittedName>
</protein>
<feature type="transmembrane region" description="Helical" evidence="5">
    <location>
        <begin position="229"/>
        <end position="247"/>
    </location>
</feature>
<comment type="caution">
    <text evidence="7">The sequence shown here is derived from an EMBL/GenBank/DDBJ whole genome shotgun (WGS) entry which is preliminary data.</text>
</comment>
<accession>A0A512HFE2</accession>
<feature type="transmembrane region" description="Helical" evidence="5">
    <location>
        <begin position="165"/>
        <end position="184"/>
    </location>
</feature>
<keyword evidence="4 5" id="KW-0472">Membrane</keyword>
<feature type="transmembrane region" description="Helical" evidence="5">
    <location>
        <begin position="107"/>
        <end position="126"/>
    </location>
</feature>
<evidence type="ECO:0000256" key="2">
    <source>
        <dbReference type="ARBA" id="ARBA00022692"/>
    </source>
</evidence>
<keyword evidence="3 5" id="KW-1133">Transmembrane helix</keyword>
<dbReference type="GO" id="GO:0005886">
    <property type="term" value="C:plasma membrane"/>
    <property type="evidence" value="ECO:0007669"/>
    <property type="project" value="TreeGrafter"/>
</dbReference>
<feature type="transmembrane region" description="Helical" evidence="5">
    <location>
        <begin position="381"/>
        <end position="399"/>
    </location>
</feature>
<comment type="subcellular location">
    <subcellularLocation>
        <location evidence="1">Membrane</location>
        <topology evidence="1">Multi-pass membrane protein</topology>
    </subcellularLocation>
</comment>
<evidence type="ECO:0000256" key="4">
    <source>
        <dbReference type="ARBA" id="ARBA00023136"/>
    </source>
</evidence>
<keyword evidence="2 5" id="KW-0812">Transmembrane</keyword>
<dbReference type="Pfam" id="PF07690">
    <property type="entry name" value="MFS_1"/>
    <property type="match status" value="1"/>
</dbReference>
<dbReference type="OrthoDB" id="9807274at2"/>
<feature type="domain" description="Major facilitator superfamily (MFS) profile" evidence="6">
    <location>
        <begin position="42"/>
        <end position="481"/>
    </location>
</feature>